<dbReference type="InterPro" id="IPR006691">
    <property type="entry name" value="GyrA/parC_rep"/>
</dbReference>
<gene>
    <name evidence="8" type="primary">gyrA</name>
    <name evidence="12" type="ORF">UF78_07305</name>
</gene>
<comment type="similarity">
    <text evidence="2 8">Belongs to the type II topoisomerase GyrA/ParC subunit family.</text>
</comment>
<dbReference type="Gene3D" id="1.10.268.10">
    <property type="entry name" value="Topoisomerase, domain 3"/>
    <property type="match status" value="1"/>
</dbReference>
<protein>
    <recommendedName>
        <fullName evidence="8">DNA gyrase subunit A</fullName>
        <ecNumber evidence="8">5.6.2.2</ecNumber>
    </recommendedName>
</protein>
<evidence type="ECO:0000256" key="5">
    <source>
        <dbReference type="ARBA" id="ARBA00023029"/>
    </source>
</evidence>
<dbReference type="NCBIfam" id="NF004044">
    <property type="entry name" value="PRK05561.1"/>
    <property type="match status" value="1"/>
</dbReference>
<dbReference type="PROSITE" id="PS52040">
    <property type="entry name" value="TOPO_IIA"/>
    <property type="match status" value="1"/>
</dbReference>
<dbReference type="GO" id="GO:0009330">
    <property type="term" value="C:DNA topoisomerase type II (double strand cut, ATP-hydrolyzing) complex"/>
    <property type="evidence" value="ECO:0007669"/>
    <property type="project" value="TreeGrafter"/>
</dbReference>
<keyword evidence="8" id="KW-0963">Cytoplasm</keyword>
<dbReference type="PANTHER" id="PTHR43493:SF5">
    <property type="entry name" value="DNA GYRASE SUBUNIT A, CHLOROPLASTIC_MITOCHONDRIAL"/>
    <property type="match status" value="1"/>
</dbReference>
<dbReference type="NCBIfam" id="TIGR01063">
    <property type="entry name" value="gyrA"/>
    <property type="match status" value="1"/>
</dbReference>
<dbReference type="GO" id="GO:0005737">
    <property type="term" value="C:cytoplasm"/>
    <property type="evidence" value="ECO:0007669"/>
    <property type="project" value="UniProtKB-SubCell"/>
</dbReference>
<comment type="miscellaneous">
    <text evidence="8">Few gyrases are as efficient as E.coli at forming negative supercoils. Not all organisms have 2 type II topoisomerases; in organisms with a single type II topoisomerase this enzyme also has to decatenate newly replicated chromosomes.</text>
</comment>
<dbReference type="GO" id="GO:0005694">
    <property type="term" value="C:chromosome"/>
    <property type="evidence" value="ECO:0007669"/>
    <property type="project" value="InterPro"/>
</dbReference>
<accession>A0A0D9ANM9</accession>
<dbReference type="OrthoDB" id="9806486at2"/>
<reference evidence="12 13" key="1">
    <citation type="submission" date="2015-02" db="EMBL/GenBank/DDBJ databases">
        <title>Draft genome sequence of Pseudomonas stutzeri NT0128 isolated from wheat (Triticum turgidum) rhizosphere.</title>
        <authorList>
            <person name="Tovi N."/>
            <person name="Frenk S."/>
            <person name="Hadar Y."/>
            <person name="Minz D."/>
        </authorList>
    </citation>
    <scope>NUCLEOTIDE SEQUENCE [LARGE SCALE GENOMIC DNA]</scope>
    <source>
        <strain evidence="12 13">NT0128</strain>
    </source>
</reference>
<evidence type="ECO:0000313" key="12">
    <source>
        <dbReference type="EMBL" id="KJH82655.1"/>
    </source>
</evidence>
<evidence type="ECO:0000256" key="2">
    <source>
        <dbReference type="ARBA" id="ARBA00008263"/>
    </source>
</evidence>
<dbReference type="GO" id="GO:0006261">
    <property type="term" value="P:DNA-templated DNA replication"/>
    <property type="evidence" value="ECO:0007669"/>
    <property type="project" value="UniProtKB-UniRule"/>
</dbReference>
<dbReference type="InterPro" id="IPR013758">
    <property type="entry name" value="Topo_IIA_A/C_ab"/>
</dbReference>
<comment type="caution">
    <text evidence="12">The sequence shown here is derived from an EMBL/GenBank/DDBJ whole genome shotgun (WGS) entry which is preliminary data.</text>
</comment>
<evidence type="ECO:0000256" key="1">
    <source>
        <dbReference type="ARBA" id="ARBA00000185"/>
    </source>
</evidence>
<dbReference type="InterPro" id="IPR013757">
    <property type="entry name" value="Topo_IIA_A_a_sf"/>
</dbReference>
<dbReference type="InterPro" id="IPR002205">
    <property type="entry name" value="Topo_IIA_dom_A"/>
</dbReference>
<dbReference type="Gene3D" id="2.120.10.90">
    <property type="entry name" value="DNA gyrase/topoisomerase IV, subunit A, C-terminal"/>
    <property type="match status" value="1"/>
</dbReference>
<dbReference type="HAMAP" id="MF_01897">
    <property type="entry name" value="GyrA"/>
    <property type="match status" value="1"/>
</dbReference>
<dbReference type="EMBL" id="JYHV01000014">
    <property type="protein sequence ID" value="KJH82655.1"/>
    <property type="molecule type" value="Genomic_DNA"/>
</dbReference>
<comment type="subcellular location">
    <subcellularLocation>
        <location evidence="8">Cytoplasm</location>
    </subcellularLocation>
</comment>
<comment type="catalytic activity">
    <reaction evidence="1 8 9">
        <text>ATP-dependent breakage, passage and rejoining of double-stranded DNA.</text>
        <dbReference type="EC" id="5.6.2.2"/>
    </reaction>
</comment>
<dbReference type="SMART" id="SM00434">
    <property type="entry name" value="TOP4c"/>
    <property type="match status" value="1"/>
</dbReference>
<dbReference type="NCBIfam" id="NF004043">
    <property type="entry name" value="PRK05560.1"/>
    <property type="match status" value="1"/>
</dbReference>
<feature type="short sequence motif" description="GyrA-box" evidence="8">
    <location>
        <begin position="561"/>
        <end position="567"/>
    </location>
</feature>
<comment type="function">
    <text evidence="8">A type II topoisomerase that negatively supercoils closed circular double-stranded (ds) DNA in an ATP-dependent manner to modulate DNA topology and maintain chromosomes in an underwound state. Negative supercoiling favors strand separation, and DNA replication, transcription, recombination and repair, all of which involve strand separation. Also able to catalyze the interconversion of other topological isomers of dsDNA rings, including catenanes and knotted rings. Type II topoisomerases break and join 2 DNA strands simultaneously in an ATP-dependent manner.</text>
</comment>
<proteinExistence type="inferred from homology"/>
<evidence type="ECO:0000256" key="6">
    <source>
        <dbReference type="ARBA" id="ARBA00023125"/>
    </source>
</evidence>
<evidence type="ECO:0000256" key="8">
    <source>
        <dbReference type="HAMAP-Rule" id="MF_01897"/>
    </source>
</evidence>
<dbReference type="EC" id="5.6.2.2" evidence="8"/>
<dbReference type="FunFam" id="3.90.199.10:FF:000001">
    <property type="entry name" value="DNA gyrase subunit A"/>
    <property type="match status" value="1"/>
</dbReference>
<dbReference type="PANTHER" id="PTHR43493">
    <property type="entry name" value="DNA GYRASE/TOPOISOMERASE SUBUNIT A"/>
    <property type="match status" value="1"/>
</dbReference>
<dbReference type="InterPro" id="IPR005743">
    <property type="entry name" value="GyrA"/>
</dbReference>
<dbReference type="InterPro" id="IPR013760">
    <property type="entry name" value="Topo_IIA-like_dom_sf"/>
</dbReference>
<feature type="domain" description="Topo IIA-type catalytic" evidence="11">
    <location>
        <begin position="34"/>
        <end position="534"/>
    </location>
</feature>
<dbReference type="AlphaFoldDB" id="A0A0D9ANM9"/>
<evidence type="ECO:0000259" key="11">
    <source>
        <dbReference type="PROSITE" id="PS52040"/>
    </source>
</evidence>
<organism evidence="12 13">
    <name type="scientific">Stutzerimonas stutzeri</name>
    <name type="common">Pseudomonas stutzeri</name>
    <dbReference type="NCBI Taxonomy" id="316"/>
    <lineage>
        <taxon>Bacteria</taxon>
        <taxon>Pseudomonadati</taxon>
        <taxon>Pseudomonadota</taxon>
        <taxon>Gammaproteobacteria</taxon>
        <taxon>Pseudomonadales</taxon>
        <taxon>Pseudomonadaceae</taxon>
        <taxon>Stutzerimonas</taxon>
    </lineage>
</organism>
<keyword evidence="5 8" id="KW-0799">Topoisomerase</keyword>
<feature type="active site" description="O-(5'-phospho-DNA)-tyrosine intermediate" evidence="8 9">
    <location>
        <position position="122"/>
    </location>
</feature>
<feature type="region of interest" description="Disordered" evidence="10">
    <location>
        <begin position="906"/>
        <end position="935"/>
    </location>
</feature>
<evidence type="ECO:0000256" key="4">
    <source>
        <dbReference type="ARBA" id="ARBA00022840"/>
    </source>
</evidence>
<dbReference type="FunFam" id="3.30.1360.40:FF:000002">
    <property type="entry name" value="DNA gyrase subunit A"/>
    <property type="match status" value="1"/>
</dbReference>
<dbReference type="PATRIC" id="fig|316.101.peg.1176"/>
<name>A0A0D9ANM9_STUST</name>
<keyword evidence="3 8" id="KW-0547">Nucleotide-binding</keyword>
<dbReference type="InterPro" id="IPR050220">
    <property type="entry name" value="Type_II_DNA_Topoisomerases"/>
</dbReference>
<dbReference type="Gene3D" id="3.90.199.10">
    <property type="entry name" value="Topoisomerase II, domain 5"/>
    <property type="match status" value="1"/>
</dbReference>
<keyword evidence="7 8" id="KW-0413">Isomerase</keyword>
<dbReference type="GO" id="GO:0034335">
    <property type="term" value="F:DNA negative supercoiling activity"/>
    <property type="evidence" value="ECO:0007669"/>
    <property type="project" value="UniProtKB-ARBA"/>
</dbReference>
<comment type="subunit">
    <text evidence="8">Heterotetramer, composed of two GyrA and two GyrB chains. In the heterotetramer, GyrA contains the active site tyrosine that forms a transient covalent intermediate with DNA, while GyrB binds cofactors and catalyzes ATP hydrolysis.</text>
</comment>
<dbReference type="RefSeq" id="WP_045161426.1">
    <property type="nucleotide sequence ID" value="NZ_JYHV01000014.1"/>
</dbReference>
<keyword evidence="4 8" id="KW-0067">ATP-binding</keyword>
<evidence type="ECO:0000256" key="10">
    <source>
        <dbReference type="SAM" id="MobiDB-lite"/>
    </source>
</evidence>
<evidence type="ECO:0000313" key="13">
    <source>
        <dbReference type="Proteomes" id="UP000032487"/>
    </source>
</evidence>
<dbReference type="GO" id="GO:0003677">
    <property type="term" value="F:DNA binding"/>
    <property type="evidence" value="ECO:0007669"/>
    <property type="project" value="UniProtKB-UniRule"/>
</dbReference>
<evidence type="ECO:0000256" key="7">
    <source>
        <dbReference type="ARBA" id="ARBA00023235"/>
    </source>
</evidence>
<dbReference type="InterPro" id="IPR035516">
    <property type="entry name" value="Gyrase/topoIV_suA_C"/>
</dbReference>
<sequence length="935" mass="103096">MGELAKEILPVNIEDELKQSYLDYAMSVIVGRALPDARDGLKPVHRRVLFAMSELGNDWNKPYKKSARVVGDVIGKYHPHGDSAVYDTIVRMAQPFSLRYMLVDGQGNFGSVDGDNAAAMRYTEVRMAKLAHELLADLDKETVDWVPNYDGTEQIPAVMPTKIPNLLVNGSSGIAVGMATNIPPHNLGEVIDGCLALIGNADITIDELMQFIPGPDFPTAGIINGRAGIVEAYRTGRGRIYMRARSIIEDIDKVGGRQQIVITELPYQLNKARLIEKIAELVKEKKLEGITELRDESDKDGMRVVIELRRGEVPEVILNNLYAQTQLQSVFGINVVALIDGQPRTLNLKELLEAFVRHRREVVTRRTVYELRKARERGHILEGQAVALSNIDPVIALIKASPTPAEAKEALIAEAWESSAVESMVERAGADSCRPEGLDPQYGLRDGKYYLSPEQAQAILDLRLHRLTGLEHEKLLSEYQEILTQIGELIRILTDPVRLMEVIREELEGVKRDFGDARRTEILEARLDLTLADLITEEERVVTISHGGYAKSQPLAAYQAQRRGGRGKAATGVKEEDYVEHLLVANSHTTLLLFSSKGKVYWLKTYEIPEASRTSRGRPLVNLLPLSEGEHITAMLQVDIEAARQQQLNGEDDVEDAEIISEADEAEESLDGEESDESIDEPTGTYIFMATAKGTVKKTPLSQFSRPRSVGLIALGLEEGDTLIAAAVTDGAREVMLFSDGGKVIRFKEKHVRTMGRTARGVRGMRLPEGQRLISMLIPEPNAQILTASLNGYGKRTVIDEFPRRGRGGQGVIAMVTNERNGPLVGAVQVQQGEEIMLISDQGTLVRTRVDEVSSLGRNTQGVTLIKLGKNEHLVGLERVQEPSEEDVLEDIEAVLDDEALDKEMPVVSTEPSEDELLGGGGDVPPDVVPTDDEN</sequence>
<evidence type="ECO:0000256" key="9">
    <source>
        <dbReference type="PROSITE-ProRule" id="PRU01384"/>
    </source>
</evidence>
<dbReference type="Pfam" id="PF00521">
    <property type="entry name" value="DNA_topoisoIV"/>
    <property type="match status" value="1"/>
</dbReference>
<keyword evidence="6 8" id="KW-0238">DNA-binding</keyword>
<dbReference type="Gene3D" id="3.30.1360.40">
    <property type="match status" value="1"/>
</dbReference>
<dbReference type="CDD" id="cd00187">
    <property type="entry name" value="TOP4c"/>
    <property type="match status" value="1"/>
</dbReference>
<dbReference type="GO" id="GO:0006265">
    <property type="term" value="P:DNA topological change"/>
    <property type="evidence" value="ECO:0007669"/>
    <property type="project" value="UniProtKB-UniRule"/>
</dbReference>
<dbReference type="Pfam" id="PF03989">
    <property type="entry name" value="DNA_gyraseA_C"/>
    <property type="match status" value="6"/>
</dbReference>
<dbReference type="Proteomes" id="UP000032487">
    <property type="component" value="Unassembled WGS sequence"/>
</dbReference>
<dbReference type="GO" id="GO:0005524">
    <property type="term" value="F:ATP binding"/>
    <property type="evidence" value="ECO:0007669"/>
    <property type="project" value="UniProtKB-UniRule"/>
</dbReference>
<dbReference type="SUPFAM" id="SSF56719">
    <property type="entry name" value="Type II DNA topoisomerase"/>
    <property type="match status" value="1"/>
</dbReference>
<evidence type="ECO:0000256" key="3">
    <source>
        <dbReference type="ARBA" id="ARBA00022741"/>
    </source>
</evidence>
<dbReference type="SUPFAM" id="SSF101904">
    <property type="entry name" value="GyrA/ParC C-terminal domain-like"/>
    <property type="match status" value="1"/>
</dbReference>